<evidence type="ECO:0000313" key="1">
    <source>
        <dbReference type="EMBL" id="GFQ91853.1"/>
    </source>
</evidence>
<comment type="caution">
    <text evidence="1">The sequence shown here is derived from an EMBL/GenBank/DDBJ whole genome shotgun (WGS) entry which is preliminary data.</text>
</comment>
<proteinExistence type="predicted"/>
<sequence length="90" mass="10393">CSGAPSAKISMVEKILDYSAIDTIYRSSPIYEPTVSISTRLLQSVDISHLHQFEQWCHIFRPLHEFLQEHLQEKEAGVRKQNHEMPDDGK</sequence>
<protein>
    <submittedName>
        <fullName evidence="1">Uncharacterized protein</fullName>
    </submittedName>
</protein>
<keyword evidence="2" id="KW-1185">Reference proteome</keyword>
<reference evidence="1" key="1">
    <citation type="submission" date="2020-07" db="EMBL/GenBank/DDBJ databases">
        <title>Multicomponent nature underlies the extraordinary mechanical properties of spider dragline silk.</title>
        <authorList>
            <person name="Kono N."/>
            <person name="Nakamura H."/>
            <person name="Mori M."/>
            <person name="Yoshida Y."/>
            <person name="Ohtoshi R."/>
            <person name="Malay A.D."/>
            <person name="Moran D.A.P."/>
            <person name="Tomita M."/>
            <person name="Numata K."/>
            <person name="Arakawa K."/>
        </authorList>
    </citation>
    <scope>NUCLEOTIDE SEQUENCE</scope>
</reference>
<dbReference type="EMBL" id="BMAO01013933">
    <property type="protein sequence ID" value="GFQ91853.1"/>
    <property type="molecule type" value="Genomic_DNA"/>
</dbReference>
<accession>A0A8X6FYZ3</accession>
<dbReference type="Proteomes" id="UP000887116">
    <property type="component" value="Unassembled WGS sequence"/>
</dbReference>
<feature type="non-terminal residue" evidence="1">
    <location>
        <position position="1"/>
    </location>
</feature>
<organism evidence="1 2">
    <name type="scientific">Trichonephila clavata</name>
    <name type="common">Joro spider</name>
    <name type="synonym">Nephila clavata</name>
    <dbReference type="NCBI Taxonomy" id="2740835"/>
    <lineage>
        <taxon>Eukaryota</taxon>
        <taxon>Metazoa</taxon>
        <taxon>Ecdysozoa</taxon>
        <taxon>Arthropoda</taxon>
        <taxon>Chelicerata</taxon>
        <taxon>Arachnida</taxon>
        <taxon>Araneae</taxon>
        <taxon>Araneomorphae</taxon>
        <taxon>Entelegynae</taxon>
        <taxon>Araneoidea</taxon>
        <taxon>Nephilidae</taxon>
        <taxon>Trichonephila</taxon>
    </lineage>
</organism>
<evidence type="ECO:0000313" key="2">
    <source>
        <dbReference type="Proteomes" id="UP000887116"/>
    </source>
</evidence>
<dbReference type="AlphaFoldDB" id="A0A8X6FYZ3"/>
<gene>
    <name evidence="1" type="ORF">TNCT_563281</name>
</gene>
<name>A0A8X6FYZ3_TRICU</name>